<dbReference type="InterPro" id="IPR046026">
    <property type="entry name" value="DUF5984"/>
</dbReference>
<evidence type="ECO:0000313" key="3">
    <source>
        <dbReference type="Proteomes" id="UP001597183"/>
    </source>
</evidence>
<evidence type="ECO:0000256" key="1">
    <source>
        <dbReference type="SAM" id="MobiDB-lite"/>
    </source>
</evidence>
<sequence length="289" mass="33007">MIAFRFELRPLDEIPPWDDPPSLHWFALTDGWYRIEADGHELLRRARVDDPHPYIDYQVVRLWEDVSIVTPTVLEPVPEDLIPFVESDPDTWACNFLEYVPVRGEGDDPNAPDHPIVAAALWHGDHNLDLCYLSNPPRLRFWRAIHGGRDEVTLDWRHEDDGRIGFTAGPAVRLRLPTADYLEAVREFDRELIAAMRERVEELERRGGLPGVDIDLPGLRREHEDRAHWLSRRIDRIPKTDWDAIRQGAAALLSPGSPRRGRPRQPGPDKASAGEPAPSSRRPPDSPNG</sequence>
<dbReference type="Pfam" id="PF19446">
    <property type="entry name" value="DUF5984"/>
    <property type="match status" value="1"/>
</dbReference>
<accession>A0ABW4A3A3</accession>
<evidence type="ECO:0000313" key="2">
    <source>
        <dbReference type="EMBL" id="MFD1365092.1"/>
    </source>
</evidence>
<feature type="region of interest" description="Disordered" evidence="1">
    <location>
        <begin position="248"/>
        <end position="289"/>
    </location>
</feature>
<gene>
    <name evidence="2" type="ORF">ACFQ5G_07010</name>
</gene>
<proteinExistence type="predicted"/>
<dbReference type="Proteomes" id="UP001597183">
    <property type="component" value="Unassembled WGS sequence"/>
</dbReference>
<organism evidence="2 3">
    <name type="scientific">Actinoplanes sichuanensis</name>
    <dbReference type="NCBI Taxonomy" id="512349"/>
    <lineage>
        <taxon>Bacteria</taxon>
        <taxon>Bacillati</taxon>
        <taxon>Actinomycetota</taxon>
        <taxon>Actinomycetes</taxon>
        <taxon>Micromonosporales</taxon>
        <taxon>Micromonosporaceae</taxon>
        <taxon>Actinoplanes</taxon>
    </lineage>
</organism>
<reference evidence="3" key="1">
    <citation type="journal article" date="2019" name="Int. J. Syst. Evol. Microbiol.">
        <title>The Global Catalogue of Microorganisms (GCM) 10K type strain sequencing project: providing services to taxonomists for standard genome sequencing and annotation.</title>
        <authorList>
            <consortium name="The Broad Institute Genomics Platform"/>
            <consortium name="The Broad Institute Genome Sequencing Center for Infectious Disease"/>
            <person name="Wu L."/>
            <person name="Ma J."/>
        </authorList>
    </citation>
    <scope>NUCLEOTIDE SEQUENCE [LARGE SCALE GENOMIC DNA]</scope>
    <source>
        <strain evidence="3">CCM 7526</strain>
    </source>
</reference>
<dbReference type="RefSeq" id="WP_317795178.1">
    <property type="nucleotide sequence ID" value="NZ_AP028461.1"/>
</dbReference>
<name>A0ABW4A3A3_9ACTN</name>
<keyword evidence="3" id="KW-1185">Reference proteome</keyword>
<dbReference type="EMBL" id="JBHTMK010000007">
    <property type="protein sequence ID" value="MFD1365092.1"/>
    <property type="molecule type" value="Genomic_DNA"/>
</dbReference>
<comment type="caution">
    <text evidence="2">The sequence shown here is derived from an EMBL/GenBank/DDBJ whole genome shotgun (WGS) entry which is preliminary data.</text>
</comment>
<protein>
    <submittedName>
        <fullName evidence="2">DUF5984 family protein</fullName>
    </submittedName>
</protein>